<evidence type="ECO:0000256" key="8">
    <source>
        <dbReference type="PIRSR" id="PIRSR602403-1"/>
    </source>
</evidence>
<accession>A0A370TE23</accession>
<dbReference type="PROSITE" id="PS00086">
    <property type="entry name" value="CYTOCHROME_P450"/>
    <property type="match status" value="1"/>
</dbReference>
<evidence type="ECO:0000256" key="7">
    <source>
        <dbReference type="ARBA" id="ARBA00023033"/>
    </source>
</evidence>
<dbReference type="InterPro" id="IPR002403">
    <property type="entry name" value="Cyt_P450_E_grp-IV"/>
</dbReference>
<keyword evidence="6 8" id="KW-0408">Iron</keyword>
<dbReference type="GeneID" id="43601997"/>
<dbReference type="STRING" id="2656787.A0A370TE23"/>
<evidence type="ECO:0000256" key="2">
    <source>
        <dbReference type="ARBA" id="ARBA00010617"/>
    </source>
</evidence>
<dbReference type="CDD" id="cd11041">
    <property type="entry name" value="CYP503A1-like"/>
    <property type="match status" value="1"/>
</dbReference>
<dbReference type="GO" id="GO:0005506">
    <property type="term" value="F:iron ion binding"/>
    <property type="evidence" value="ECO:0007669"/>
    <property type="project" value="InterPro"/>
</dbReference>
<keyword evidence="3 8" id="KW-0349">Heme</keyword>
<feature type="compositionally biased region" description="Basic and acidic residues" evidence="10">
    <location>
        <begin position="443"/>
        <end position="453"/>
    </location>
</feature>
<comment type="similarity">
    <text evidence="2 9">Belongs to the cytochrome P450 family.</text>
</comment>
<keyword evidence="4 8" id="KW-0479">Metal-binding</keyword>
<dbReference type="RefSeq" id="XP_031866414.1">
    <property type="nucleotide sequence ID" value="XM_032017771.1"/>
</dbReference>
<keyword evidence="11" id="KW-0812">Transmembrane</keyword>
<evidence type="ECO:0000313" key="13">
    <source>
        <dbReference type="Proteomes" id="UP000254866"/>
    </source>
</evidence>
<dbReference type="GO" id="GO:0020037">
    <property type="term" value="F:heme binding"/>
    <property type="evidence" value="ECO:0007669"/>
    <property type="project" value="InterPro"/>
</dbReference>
<dbReference type="PRINTS" id="PR00465">
    <property type="entry name" value="EP450IV"/>
</dbReference>
<comment type="cofactor">
    <cofactor evidence="1 8">
        <name>heme</name>
        <dbReference type="ChEBI" id="CHEBI:30413"/>
    </cofactor>
</comment>
<dbReference type="OrthoDB" id="1844152at2759"/>
<sequence>MESLLAGVPRLAVGEYFLLGTSSVILAVCVTLYQAVYTLGEYSDSGLPLAGEPPGKKTFSLRTRLRYYYDAAALYTEAYQKYAKQGKAILVPGYGSRADLVLPESSVEWAITQPDATLSLSQAFLQANHSTYSLGHSRYWGDGWQFSLVKTQLNDILSTLIPAVQDELHHAMPKYFGTETQSWKEIDVGTSVQMLVGQTSSRFNVGLPLCRNEEYLDRTQKIIKGVMITAIAGNVFPGFLLPIVGRLTSLHTWYNISRVKKHLKPQYTERLAALGKEKEDQPQDQLQIMMRFAQKKRPQELNDVNIMATRLVAANFVAMHQTSDTLTTMLLNIMDSDAKYNTIEVLREEAKRVLGNGEVGWNKENCAAMTSYDSVARETMRCSFPFGTRGLLRKVMKDDVVTNLGVPLKKGSIVSFLASAAQMDPGKYENALEFDPWRFSRVTEKDRKEKPGEEFPVTSTGHHPQAFVTTSPEYLTFGHGKHACPGRFLVDFELKMIVAYILQHYDLKFPDECKGRAPPMKHVAELNMPPPGARILVKKRVL</sequence>
<dbReference type="Pfam" id="PF00067">
    <property type="entry name" value="p450"/>
    <property type="match status" value="1"/>
</dbReference>
<keyword evidence="13" id="KW-1185">Reference proteome</keyword>
<dbReference type="Gene3D" id="1.10.630.10">
    <property type="entry name" value="Cytochrome P450"/>
    <property type="match status" value="1"/>
</dbReference>
<keyword evidence="11" id="KW-1133">Transmembrane helix</keyword>
<evidence type="ECO:0000256" key="9">
    <source>
        <dbReference type="RuleBase" id="RU000461"/>
    </source>
</evidence>
<dbReference type="InterPro" id="IPR036396">
    <property type="entry name" value="Cyt_P450_sf"/>
</dbReference>
<evidence type="ECO:0000256" key="1">
    <source>
        <dbReference type="ARBA" id="ARBA00001971"/>
    </source>
</evidence>
<protein>
    <submittedName>
        <fullName evidence="12">Cytochrome P450</fullName>
    </submittedName>
</protein>
<dbReference type="GO" id="GO:0016705">
    <property type="term" value="F:oxidoreductase activity, acting on paired donors, with incorporation or reduction of molecular oxygen"/>
    <property type="evidence" value="ECO:0007669"/>
    <property type="project" value="InterPro"/>
</dbReference>
<keyword evidence="5 9" id="KW-0560">Oxidoreductase</keyword>
<evidence type="ECO:0000256" key="4">
    <source>
        <dbReference type="ARBA" id="ARBA00022723"/>
    </source>
</evidence>
<feature type="transmembrane region" description="Helical" evidence="11">
    <location>
        <begin position="16"/>
        <end position="36"/>
    </location>
</feature>
<evidence type="ECO:0000256" key="11">
    <source>
        <dbReference type="SAM" id="Phobius"/>
    </source>
</evidence>
<dbReference type="Proteomes" id="UP000254866">
    <property type="component" value="Unassembled WGS sequence"/>
</dbReference>
<dbReference type="SUPFAM" id="SSF48264">
    <property type="entry name" value="Cytochrome P450"/>
    <property type="match status" value="1"/>
</dbReference>
<evidence type="ECO:0000256" key="10">
    <source>
        <dbReference type="SAM" id="MobiDB-lite"/>
    </source>
</evidence>
<gene>
    <name evidence="12" type="ORF">BP5553_09148</name>
</gene>
<organism evidence="12 13">
    <name type="scientific">Venustampulla echinocandica</name>
    <dbReference type="NCBI Taxonomy" id="2656787"/>
    <lineage>
        <taxon>Eukaryota</taxon>
        <taxon>Fungi</taxon>
        <taxon>Dikarya</taxon>
        <taxon>Ascomycota</taxon>
        <taxon>Pezizomycotina</taxon>
        <taxon>Leotiomycetes</taxon>
        <taxon>Helotiales</taxon>
        <taxon>Pleuroascaceae</taxon>
        <taxon>Venustampulla</taxon>
    </lineage>
</organism>
<evidence type="ECO:0000256" key="5">
    <source>
        <dbReference type="ARBA" id="ARBA00023002"/>
    </source>
</evidence>
<dbReference type="InterPro" id="IPR001128">
    <property type="entry name" value="Cyt_P450"/>
</dbReference>
<feature type="region of interest" description="Disordered" evidence="10">
    <location>
        <begin position="443"/>
        <end position="462"/>
    </location>
</feature>
<dbReference type="GO" id="GO:0004497">
    <property type="term" value="F:monooxygenase activity"/>
    <property type="evidence" value="ECO:0007669"/>
    <property type="project" value="UniProtKB-KW"/>
</dbReference>
<proteinExistence type="inferred from homology"/>
<reference evidence="12 13" key="1">
    <citation type="journal article" date="2018" name="IMA Fungus">
        <title>IMA Genome-F 9: Draft genome sequence of Annulohypoxylon stygium, Aspergillus mulundensis, Berkeleyomyces basicola (syn. Thielaviopsis basicola), Ceratocystis smalleyi, two Cercospora beticola strains, Coleophoma cylindrospora, Fusarium fracticaudum, Phialophora cf. hyalina, and Morchella septimelata.</title>
        <authorList>
            <person name="Wingfield B.D."/>
            <person name="Bills G.F."/>
            <person name="Dong Y."/>
            <person name="Huang W."/>
            <person name="Nel W.J."/>
            <person name="Swalarsk-Parry B.S."/>
            <person name="Vaghefi N."/>
            <person name="Wilken P.M."/>
            <person name="An Z."/>
            <person name="de Beer Z.W."/>
            <person name="De Vos L."/>
            <person name="Chen L."/>
            <person name="Duong T.A."/>
            <person name="Gao Y."/>
            <person name="Hammerbacher A."/>
            <person name="Kikkert J.R."/>
            <person name="Li Y."/>
            <person name="Li H."/>
            <person name="Li K."/>
            <person name="Li Q."/>
            <person name="Liu X."/>
            <person name="Ma X."/>
            <person name="Naidoo K."/>
            <person name="Pethybridge S.J."/>
            <person name="Sun J."/>
            <person name="Steenkamp E.T."/>
            <person name="van der Nest M.A."/>
            <person name="van Wyk S."/>
            <person name="Wingfield M.J."/>
            <person name="Xiong C."/>
            <person name="Yue Q."/>
            <person name="Zhang X."/>
        </authorList>
    </citation>
    <scope>NUCLEOTIDE SEQUENCE [LARGE SCALE GENOMIC DNA]</scope>
    <source>
        <strain evidence="12 13">BP 5553</strain>
    </source>
</reference>
<keyword evidence="11" id="KW-0472">Membrane</keyword>
<dbReference type="EMBL" id="NPIC01000010">
    <property type="protein sequence ID" value="RDL32692.1"/>
    <property type="molecule type" value="Genomic_DNA"/>
</dbReference>
<dbReference type="PANTHER" id="PTHR46206:SF1">
    <property type="entry name" value="P450, PUTATIVE (EUROFUNG)-RELATED"/>
    <property type="match status" value="1"/>
</dbReference>
<dbReference type="PANTHER" id="PTHR46206">
    <property type="entry name" value="CYTOCHROME P450"/>
    <property type="match status" value="1"/>
</dbReference>
<evidence type="ECO:0000256" key="6">
    <source>
        <dbReference type="ARBA" id="ARBA00023004"/>
    </source>
</evidence>
<feature type="binding site" description="axial binding residue" evidence="8">
    <location>
        <position position="484"/>
    </location>
    <ligand>
        <name>heme</name>
        <dbReference type="ChEBI" id="CHEBI:30413"/>
    </ligand>
    <ligandPart>
        <name>Fe</name>
        <dbReference type="ChEBI" id="CHEBI:18248"/>
    </ligandPart>
</feature>
<comment type="caution">
    <text evidence="12">The sequence shown here is derived from an EMBL/GenBank/DDBJ whole genome shotgun (WGS) entry which is preliminary data.</text>
</comment>
<name>A0A370TE23_9HELO</name>
<dbReference type="InterPro" id="IPR017972">
    <property type="entry name" value="Cyt_P450_CS"/>
</dbReference>
<keyword evidence="7 9" id="KW-0503">Monooxygenase</keyword>
<feature type="transmembrane region" description="Helical" evidence="11">
    <location>
        <begin position="225"/>
        <end position="245"/>
    </location>
</feature>
<dbReference type="AlphaFoldDB" id="A0A370TE23"/>
<evidence type="ECO:0000313" key="12">
    <source>
        <dbReference type="EMBL" id="RDL32692.1"/>
    </source>
</evidence>
<evidence type="ECO:0000256" key="3">
    <source>
        <dbReference type="ARBA" id="ARBA00022617"/>
    </source>
</evidence>